<dbReference type="EMBL" id="JAAZBX010000001">
    <property type="protein sequence ID" value="NLD25096.1"/>
    <property type="molecule type" value="Genomic_DNA"/>
</dbReference>
<proteinExistence type="predicted"/>
<feature type="transmembrane region" description="Helical" evidence="1">
    <location>
        <begin position="368"/>
        <end position="387"/>
    </location>
</feature>
<accession>A0A847D006</accession>
<protein>
    <submittedName>
        <fullName evidence="2">Uncharacterized protein</fullName>
    </submittedName>
</protein>
<sequence>MNKAYADDFTFTGDSSQNGFYSTISYLVNRADIKNLNNSGNKISFNMGDVYGKENFLIGNEVFSIFFNNGYWRENGVNEGTYVSAPPMGSAEVVYQYWNNSGHDVNISEIVVAYSKSNQERIPLNSFLEFSFGQEFPGQISFLYGGLSRVREGLFREYDGVGKVGNGEYGFKVLDRLAIKQPLEILDINTKKTEKGIQILVTVRNNSFDNLDSLVLSHNEVSLNFSLLANEEKILEYFLPNSEPDEGEVVLGNLFIENNQSLRKCSVQGTNFSPEFDKNAVSAFSYRGDGGWIVGALIGPSQESFCIDRVPYIISSGPIVFSSEQGVVLEGDGNSLEGKEVEVELEEVLGVRDSVFILPRTSLFPVELVFGSVLLLVLDGFLWYSVFRKGKNEYKNTFTKLCSKSWPHSSKRRL</sequence>
<keyword evidence="1" id="KW-0472">Membrane</keyword>
<reference evidence="2 3" key="1">
    <citation type="journal article" date="2020" name="Biotechnol. Biofuels">
        <title>New insights from the biogas microbiome by comprehensive genome-resolved metagenomics of nearly 1600 species originating from multiple anaerobic digesters.</title>
        <authorList>
            <person name="Campanaro S."/>
            <person name="Treu L."/>
            <person name="Rodriguez-R L.M."/>
            <person name="Kovalovszki A."/>
            <person name="Ziels R.M."/>
            <person name="Maus I."/>
            <person name="Zhu X."/>
            <person name="Kougias P.G."/>
            <person name="Basile A."/>
            <person name="Luo G."/>
            <person name="Schluter A."/>
            <person name="Konstantinidis K.T."/>
            <person name="Angelidaki I."/>
        </authorList>
    </citation>
    <scope>NUCLEOTIDE SEQUENCE [LARGE SCALE GENOMIC DNA]</scope>
    <source>
        <strain evidence="2">AS06rmzACSIP_65</strain>
    </source>
</reference>
<gene>
    <name evidence="2" type="ORF">GX656_00440</name>
</gene>
<evidence type="ECO:0000256" key="1">
    <source>
        <dbReference type="SAM" id="Phobius"/>
    </source>
</evidence>
<keyword evidence="1" id="KW-0812">Transmembrane</keyword>
<evidence type="ECO:0000313" key="2">
    <source>
        <dbReference type="EMBL" id="NLD25096.1"/>
    </source>
</evidence>
<evidence type="ECO:0000313" key="3">
    <source>
        <dbReference type="Proteomes" id="UP000545876"/>
    </source>
</evidence>
<comment type="caution">
    <text evidence="2">The sequence shown here is derived from an EMBL/GenBank/DDBJ whole genome shotgun (WGS) entry which is preliminary data.</text>
</comment>
<keyword evidence="1" id="KW-1133">Transmembrane helix</keyword>
<name>A0A847D006_9BACT</name>
<organism evidence="2 3">
    <name type="scientific">Candidatus Dojkabacteria bacterium</name>
    <dbReference type="NCBI Taxonomy" id="2099670"/>
    <lineage>
        <taxon>Bacteria</taxon>
        <taxon>Candidatus Dojkabacteria</taxon>
    </lineage>
</organism>
<dbReference type="AlphaFoldDB" id="A0A847D006"/>
<dbReference type="Proteomes" id="UP000545876">
    <property type="component" value="Unassembled WGS sequence"/>
</dbReference>